<comment type="caution">
    <text evidence="2">The sequence shown here is derived from an EMBL/GenBank/DDBJ whole genome shotgun (WGS) entry which is preliminary data.</text>
</comment>
<evidence type="ECO:0000313" key="3">
    <source>
        <dbReference type="Proteomes" id="UP000194236"/>
    </source>
</evidence>
<feature type="transmembrane region" description="Helical" evidence="1">
    <location>
        <begin position="146"/>
        <end position="164"/>
    </location>
</feature>
<proteinExistence type="predicted"/>
<gene>
    <name evidence="2" type="ORF">BLA29_006172</name>
</gene>
<evidence type="ECO:0008006" key="4">
    <source>
        <dbReference type="Google" id="ProtNLM"/>
    </source>
</evidence>
<feature type="transmembrane region" description="Helical" evidence="1">
    <location>
        <begin position="176"/>
        <end position="196"/>
    </location>
</feature>
<sequence>MFWSVRLSQGRHNQLGQSMGGGAGIEQISAIAAAALATSPSSPVSLRTNDFVINNTNIDSDADLNDDNSEPIDTISQRFLAPQTQPPRKRSLVQALLNSANLTPSNKDNSAAAIKMFMDSGSSTMLPPASGIHNFGMQNNSITKSIALLILSLFLLISCVHLGCRAIETLDYIESMFVLLLTSWLFIIMFLDYFQIGCPPSSPKLLKFLNQGDPLGIHDPSEAELGGVGHENVGPFVKRSRKILRGLILMIIVALCWVAAVHLFRISFHRERVLYTI</sequence>
<keyword evidence="1" id="KW-0472">Membrane</keyword>
<name>A0A1Y3B2S7_EURMA</name>
<accession>A0A1Y3B2S7</accession>
<dbReference type="EMBL" id="MUJZ01050757">
    <property type="protein sequence ID" value="OTF73625.1"/>
    <property type="molecule type" value="Genomic_DNA"/>
</dbReference>
<keyword evidence="3" id="KW-1185">Reference proteome</keyword>
<dbReference type="AlphaFoldDB" id="A0A1Y3B2S7"/>
<evidence type="ECO:0000256" key="1">
    <source>
        <dbReference type="SAM" id="Phobius"/>
    </source>
</evidence>
<keyword evidence="1" id="KW-0812">Transmembrane</keyword>
<feature type="transmembrane region" description="Helical" evidence="1">
    <location>
        <begin position="243"/>
        <end position="264"/>
    </location>
</feature>
<feature type="non-terminal residue" evidence="2">
    <location>
        <position position="277"/>
    </location>
</feature>
<protein>
    <recommendedName>
        <fullName evidence="4">Transmembrane protein</fullName>
    </recommendedName>
</protein>
<reference evidence="2 3" key="1">
    <citation type="submission" date="2017-03" db="EMBL/GenBank/DDBJ databases">
        <title>Genome Survey of Euroglyphus maynei.</title>
        <authorList>
            <person name="Arlian L.G."/>
            <person name="Morgan M.S."/>
            <person name="Rider S.D."/>
        </authorList>
    </citation>
    <scope>NUCLEOTIDE SEQUENCE [LARGE SCALE GENOMIC DNA]</scope>
    <source>
        <strain evidence="2">Arlian Lab</strain>
        <tissue evidence="2">Whole body</tissue>
    </source>
</reference>
<evidence type="ECO:0000313" key="2">
    <source>
        <dbReference type="EMBL" id="OTF73625.1"/>
    </source>
</evidence>
<organism evidence="2 3">
    <name type="scientific">Euroglyphus maynei</name>
    <name type="common">Mayne's house dust mite</name>
    <dbReference type="NCBI Taxonomy" id="6958"/>
    <lineage>
        <taxon>Eukaryota</taxon>
        <taxon>Metazoa</taxon>
        <taxon>Ecdysozoa</taxon>
        <taxon>Arthropoda</taxon>
        <taxon>Chelicerata</taxon>
        <taxon>Arachnida</taxon>
        <taxon>Acari</taxon>
        <taxon>Acariformes</taxon>
        <taxon>Sarcoptiformes</taxon>
        <taxon>Astigmata</taxon>
        <taxon>Psoroptidia</taxon>
        <taxon>Analgoidea</taxon>
        <taxon>Pyroglyphidae</taxon>
        <taxon>Pyroglyphinae</taxon>
        <taxon>Euroglyphus</taxon>
    </lineage>
</organism>
<keyword evidence="1" id="KW-1133">Transmembrane helix</keyword>
<dbReference type="Proteomes" id="UP000194236">
    <property type="component" value="Unassembled WGS sequence"/>
</dbReference>